<reference evidence="1 2" key="1">
    <citation type="submission" date="2016-10" db="EMBL/GenBank/DDBJ databases">
        <title>Genome sequence of the basidiomycete white-rot fungus Trametes pubescens.</title>
        <authorList>
            <person name="Makela M.R."/>
            <person name="Granchi Z."/>
            <person name="Peng M."/>
            <person name="De Vries R.P."/>
            <person name="Grigoriev I."/>
            <person name="Riley R."/>
            <person name="Hilden K."/>
        </authorList>
    </citation>
    <scope>NUCLEOTIDE SEQUENCE [LARGE SCALE GENOMIC DNA]</scope>
    <source>
        <strain evidence="1 2">FBCC735</strain>
    </source>
</reference>
<dbReference type="Proteomes" id="UP000184267">
    <property type="component" value="Unassembled WGS sequence"/>
</dbReference>
<gene>
    <name evidence="1" type="ORF">TRAPUB_14044</name>
</gene>
<dbReference type="AlphaFoldDB" id="A0A1M2VPE8"/>
<dbReference type="OrthoDB" id="10565541at2759"/>
<dbReference type="EMBL" id="MNAD01000906">
    <property type="protein sequence ID" value="OJT09484.1"/>
    <property type="molecule type" value="Genomic_DNA"/>
</dbReference>
<comment type="caution">
    <text evidence="1">The sequence shown here is derived from an EMBL/GenBank/DDBJ whole genome shotgun (WGS) entry which is preliminary data.</text>
</comment>
<evidence type="ECO:0000313" key="2">
    <source>
        <dbReference type="Proteomes" id="UP000184267"/>
    </source>
</evidence>
<accession>A0A1M2VPE8</accession>
<keyword evidence="2" id="KW-1185">Reference proteome</keyword>
<evidence type="ECO:0000313" key="1">
    <source>
        <dbReference type="EMBL" id="OJT09484.1"/>
    </source>
</evidence>
<name>A0A1M2VPE8_TRAPU</name>
<protein>
    <submittedName>
        <fullName evidence="1">Uncharacterized protein</fullName>
    </submittedName>
</protein>
<organism evidence="1 2">
    <name type="scientific">Trametes pubescens</name>
    <name type="common">White-rot fungus</name>
    <dbReference type="NCBI Taxonomy" id="154538"/>
    <lineage>
        <taxon>Eukaryota</taxon>
        <taxon>Fungi</taxon>
        <taxon>Dikarya</taxon>
        <taxon>Basidiomycota</taxon>
        <taxon>Agaricomycotina</taxon>
        <taxon>Agaricomycetes</taxon>
        <taxon>Polyporales</taxon>
        <taxon>Polyporaceae</taxon>
        <taxon>Trametes</taxon>
    </lineage>
</organism>
<proteinExistence type="predicted"/>
<sequence length="422" mass="44894">MPVQSFVGAQKAISKEPLLISCPERPYPWTSSLPPDSLPACHRHNSSPVGSHPPNKRGIGAPGVVIAPHPCEHTLNQTLGRIYDEDRNHLGNISNPIDTTFGSGCGEAIALDASASTSYPYAPVDGAGHTLVHHATSGWTRGDPMPAAPLHTFDPTTTHAYSNAVVHSDGFAFPLPLDHTLASPPEHPIGGYAHLHNGRSVHPHYPQTSPAMDVLLPDPPRHKPTPLASGESGAFMPQSHLLNTNAHAVPHSRTVAAQAYSVGSQDRILPPFHPPSSELCGRLHMPSFQDAAALDRIDEIASRGARIQGPAQRIVDPGRTPSQKLAAQSAAIVSPGLALYREDVDQAMAPLGLRMHGMERLDLALPTGSSPVSLPRAGNRDMLHRKVPARKSTYSSLAGAVTSPDFVPTTTHIPQTFLFPSV</sequence>